<name>A0AAE0A5I5_9ROSI</name>
<comment type="caution">
    <text evidence="1">The sequence shown here is derived from an EMBL/GenBank/DDBJ whole genome shotgun (WGS) entry which is preliminary data.</text>
</comment>
<reference evidence="1" key="1">
    <citation type="journal article" date="2023" name="Plant J.">
        <title>Genome sequences and population genomics provide insights into the demographic history, inbreeding, and mutation load of two 'living fossil' tree species of Dipteronia.</title>
        <authorList>
            <person name="Feng Y."/>
            <person name="Comes H.P."/>
            <person name="Chen J."/>
            <person name="Zhu S."/>
            <person name="Lu R."/>
            <person name="Zhang X."/>
            <person name="Li P."/>
            <person name="Qiu J."/>
            <person name="Olsen K.M."/>
            <person name="Qiu Y."/>
        </authorList>
    </citation>
    <scope>NUCLEOTIDE SEQUENCE</scope>
    <source>
        <strain evidence="1">NBL</strain>
    </source>
</reference>
<dbReference type="AlphaFoldDB" id="A0AAE0A5I5"/>
<proteinExistence type="predicted"/>
<evidence type="ECO:0008006" key="3">
    <source>
        <dbReference type="Google" id="ProtNLM"/>
    </source>
</evidence>
<dbReference type="PANTHER" id="PTHR32410">
    <property type="entry name" value="CYSTEINE/HISTIDINE-RICH C1 DOMAIN FAMILY PROTEIN"/>
    <property type="match status" value="1"/>
</dbReference>
<sequence length="163" mass="18569">MAPELVFQCDKCTCFVHVECTISKFICVECDVNLHLQCIPIPSSIKHNDHIHPIILTNSIMKDDLLKNYLTHSINENDDLVEYYCDVRETQGNPKHHVYCCKACLYVANVECIISETRIRTLINPGGVVRVENQSLEAECSFAVRTATTLTFMFHVPSPCNFF</sequence>
<keyword evidence="2" id="KW-1185">Reference proteome</keyword>
<dbReference type="InterPro" id="IPR053192">
    <property type="entry name" value="Vacuole_Formation_Reg"/>
</dbReference>
<dbReference type="SUPFAM" id="SSF57889">
    <property type="entry name" value="Cysteine-rich domain"/>
    <property type="match status" value="1"/>
</dbReference>
<protein>
    <recommendedName>
        <fullName evidence="3">DC1 domain-containing protein</fullName>
    </recommendedName>
</protein>
<dbReference type="Proteomes" id="UP001281410">
    <property type="component" value="Unassembled WGS sequence"/>
</dbReference>
<dbReference type="InterPro" id="IPR046349">
    <property type="entry name" value="C1-like_sf"/>
</dbReference>
<dbReference type="EMBL" id="JANJYJ010000007">
    <property type="protein sequence ID" value="KAK3200777.1"/>
    <property type="molecule type" value="Genomic_DNA"/>
</dbReference>
<gene>
    <name evidence="1" type="ORF">Dsin_024192</name>
</gene>
<organism evidence="1 2">
    <name type="scientific">Dipteronia sinensis</name>
    <dbReference type="NCBI Taxonomy" id="43782"/>
    <lineage>
        <taxon>Eukaryota</taxon>
        <taxon>Viridiplantae</taxon>
        <taxon>Streptophyta</taxon>
        <taxon>Embryophyta</taxon>
        <taxon>Tracheophyta</taxon>
        <taxon>Spermatophyta</taxon>
        <taxon>Magnoliopsida</taxon>
        <taxon>eudicotyledons</taxon>
        <taxon>Gunneridae</taxon>
        <taxon>Pentapetalae</taxon>
        <taxon>rosids</taxon>
        <taxon>malvids</taxon>
        <taxon>Sapindales</taxon>
        <taxon>Sapindaceae</taxon>
        <taxon>Hippocastanoideae</taxon>
        <taxon>Acereae</taxon>
        <taxon>Dipteronia</taxon>
    </lineage>
</organism>
<dbReference type="PANTHER" id="PTHR32410:SF203">
    <property type="entry name" value="CYSTEINE_HISTIDINE-RICH C1 DOMAIN FAMILY PROTEIN"/>
    <property type="match status" value="1"/>
</dbReference>
<evidence type="ECO:0000313" key="2">
    <source>
        <dbReference type="Proteomes" id="UP001281410"/>
    </source>
</evidence>
<evidence type="ECO:0000313" key="1">
    <source>
        <dbReference type="EMBL" id="KAK3200777.1"/>
    </source>
</evidence>
<accession>A0AAE0A5I5</accession>